<reference evidence="2" key="1">
    <citation type="submission" date="2022-01" db="EMBL/GenBank/DDBJ databases">
        <authorList>
            <person name="Braso-Vives M."/>
        </authorList>
    </citation>
    <scope>NUCLEOTIDE SEQUENCE</scope>
</reference>
<accession>A0A8K0EES8</accession>
<evidence type="ECO:0000259" key="1">
    <source>
        <dbReference type="SMART" id="SM00458"/>
    </source>
</evidence>
<dbReference type="Pfam" id="PF00652">
    <property type="entry name" value="Ricin_B_lectin"/>
    <property type="match status" value="2"/>
</dbReference>
<dbReference type="SUPFAM" id="SSF50370">
    <property type="entry name" value="Ricin B-like lectins"/>
    <property type="match status" value="2"/>
</dbReference>
<dbReference type="InterPro" id="IPR035992">
    <property type="entry name" value="Ricin_B-like_lectins"/>
</dbReference>
<keyword evidence="3" id="KW-1185">Reference proteome</keyword>
<dbReference type="Gene3D" id="2.80.10.50">
    <property type="match status" value="3"/>
</dbReference>
<protein>
    <submittedName>
        <fullName evidence="2">Hypp8842 protein</fullName>
    </submittedName>
</protein>
<dbReference type="Proteomes" id="UP000838412">
    <property type="component" value="Chromosome 18"/>
</dbReference>
<sequence length="281" mass="31642">MDFKGYFYIMSRQTGMVLDVKESNKEASTPIIVRNLRAEGPVENQLWKYNSETGELESRLNGFRIDVKGGYANNSAAIINYPTNNAPNQKWYFKPDGSIQSGLGDEWVLDVQGSNTAPGTSVILYERKAGGPSINQQFDVVPYVPTDQFFYIRSSLNSCYLQIKDGSDKASAPLCIGKKADGDRKFQRWKYNKETRVICSELNDYAVDVYQSLAENSNKIISYPCHGGANQQWTFEKDGSIVSGLGTKWAMDDYQSGGAGTKVIIFEYHGWKNQQWYISDE</sequence>
<organism evidence="2 3">
    <name type="scientific">Branchiostoma lanceolatum</name>
    <name type="common">Common lancelet</name>
    <name type="synonym">Amphioxus lanceolatum</name>
    <dbReference type="NCBI Taxonomy" id="7740"/>
    <lineage>
        <taxon>Eukaryota</taxon>
        <taxon>Metazoa</taxon>
        <taxon>Chordata</taxon>
        <taxon>Cephalochordata</taxon>
        <taxon>Leptocardii</taxon>
        <taxon>Amphioxiformes</taxon>
        <taxon>Branchiostomatidae</taxon>
        <taxon>Branchiostoma</taxon>
    </lineage>
</organism>
<gene>
    <name evidence="2" type="primary">Hypp8842</name>
    <name evidence="2" type="ORF">BLAG_LOCUS11114</name>
</gene>
<dbReference type="InterPro" id="IPR000772">
    <property type="entry name" value="Ricin_B_lectin"/>
</dbReference>
<evidence type="ECO:0000313" key="2">
    <source>
        <dbReference type="EMBL" id="CAH1250318.1"/>
    </source>
</evidence>
<feature type="domain" description="Ricin B lectin" evidence="1">
    <location>
        <begin position="147"/>
        <end position="279"/>
    </location>
</feature>
<dbReference type="SMART" id="SM00458">
    <property type="entry name" value="RICIN"/>
    <property type="match status" value="2"/>
</dbReference>
<evidence type="ECO:0000313" key="3">
    <source>
        <dbReference type="Proteomes" id="UP000838412"/>
    </source>
</evidence>
<dbReference type="AlphaFoldDB" id="A0A8K0EES8"/>
<proteinExistence type="predicted"/>
<dbReference type="OrthoDB" id="26589at2759"/>
<name>A0A8K0EES8_BRALA</name>
<dbReference type="EMBL" id="OV696703">
    <property type="protein sequence ID" value="CAH1250318.1"/>
    <property type="molecule type" value="Genomic_DNA"/>
</dbReference>
<feature type="domain" description="Ricin B lectin" evidence="1">
    <location>
        <begin position="4"/>
        <end position="141"/>
    </location>
</feature>